<proteinExistence type="predicted"/>
<dbReference type="EMBL" id="CP046996">
    <property type="protein sequence ID" value="QHA00929.1"/>
    <property type="molecule type" value="Genomic_DNA"/>
</dbReference>
<dbReference type="AlphaFoldDB" id="A0A857DKF4"/>
<evidence type="ECO:0000313" key="1">
    <source>
        <dbReference type="EMBL" id="QHA00929.1"/>
    </source>
</evidence>
<organism evidence="1 2">
    <name type="scientific">Dehalobacter restrictus</name>
    <dbReference type="NCBI Taxonomy" id="55583"/>
    <lineage>
        <taxon>Bacteria</taxon>
        <taxon>Bacillati</taxon>
        <taxon>Bacillota</taxon>
        <taxon>Clostridia</taxon>
        <taxon>Eubacteriales</taxon>
        <taxon>Desulfitobacteriaceae</taxon>
        <taxon>Dehalobacter</taxon>
    </lineage>
</organism>
<dbReference type="Proteomes" id="UP000430508">
    <property type="component" value="Chromosome"/>
</dbReference>
<gene>
    <name evidence="1" type="ORF">GQ588_09925</name>
</gene>
<accession>A0A857DKF4</accession>
<evidence type="ECO:0000313" key="2">
    <source>
        <dbReference type="Proteomes" id="UP000430508"/>
    </source>
</evidence>
<name>A0A857DKF4_9FIRM</name>
<dbReference type="Gene3D" id="3.20.20.80">
    <property type="entry name" value="Glycosidases"/>
    <property type="match status" value="1"/>
</dbReference>
<reference evidence="1 2" key="1">
    <citation type="submission" date="2019-12" db="EMBL/GenBank/DDBJ databases">
        <title>Sequence classification of anaerobic respiratory reductive dehalogenases: First we see many, then we see few.</title>
        <authorList>
            <person name="Molenda O."/>
            <person name="Puentes Jacome L.A."/>
            <person name="Cao X."/>
            <person name="Nesbo C.L."/>
            <person name="Tang S."/>
            <person name="Morson N."/>
            <person name="Patron J."/>
            <person name="Lomheim L."/>
            <person name="Wishart D.S."/>
            <person name="Edwards E.A."/>
        </authorList>
    </citation>
    <scope>NUCLEOTIDE SEQUENCE [LARGE SCALE GENOMIC DNA]</scope>
    <source>
        <strain evidence="1 2">12DCA</strain>
    </source>
</reference>
<sequence>MKILTKKIFYLLLFFLIFSTGFPAFGFSEQNSAKIIYDSQNDLLCSSVLKSEPDVSVKSEITIEIDKVALAYRDEEPILIRAYPELKIETDTTISGKKTGFFHTQKIGDKWWVIAPNGNGFIAVGTQRMTYKGIYSEALGYSPYEQNVKSIYGSEEEWAENTAERLNSWGFNLLGIDSAPSLRYRGLAHTVSFGFGSSFSKYGEDYVIYGLDASNHCFPNVFSPKFEYYCDDLARKVIQEDQNDPWLFGYYLDNELSWWGQSFDTTYGLTDLVIKKDKTHTAKIALIKGLTKSYKLDTNYGLVNEKDEPYALVTSVAKATNGNVYSLRD</sequence>
<dbReference type="RefSeq" id="WP_158208304.1">
    <property type="nucleotide sequence ID" value="NZ_CP046996.1"/>
</dbReference>
<protein>
    <submittedName>
        <fullName evidence="1">Uncharacterized protein</fullName>
    </submittedName>
</protein>